<keyword evidence="2" id="KW-0678">Repressor</keyword>
<keyword evidence="4" id="KW-0238">DNA-binding</keyword>
<comment type="similarity">
    <text evidence="1">Belongs to the LysR transcriptional regulatory family.</text>
</comment>
<evidence type="ECO:0000259" key="6">
    <source>
        <dbReference type="PROSITE" id="PS50931"/>
    </source>
</evidence>
<evidence type="ECO:0000256" key="1">
    <source>
        <dbReference type="ARBA" id="ARBA00009437"/>
    </source>
</evidence>
<dbReference type="CDD" id="cd08474">
    <property type="entry name" value="PBP2_CrgA_like_5"/>
    <property type="match status" value="1"/>
</dbReference>
<dbReference type="SUPFAM" id="SSF53850">
    <property type="entry name" value="Periplasmic binding protein-like II"/>
    <property type="match status" value="1"/>
</dbReference>
<evidence type="ECO:0000256" key="4">
    <source>
        <dbReference type="ARBA" id="ARBA00023125"/>
    </source>
</evidence>
<gene>
    <name evidence="7" type="ORF">AB3G37_09560</name>
</gene>
<dbReference type="GO" id="GO:0003700">
    <property type="term" value="F:DNA-binding transcription factor activity"/>
    <property type="evidence" value="ECO:0007669"/>
    <property type="project" value="InterPro"/>
</dbReference>
<evidence type="ECO:0000256" key="3">
    <source>
        <dbReference type="ARBA" id="ARBA00023015"/>
    </source>
</evidence>
<proteinExistence type="inferred from homology"/>
<keyword evidence="5" id="KW-0804">Transcription</keyword>
<feature type="domain" description="HTH lysR-type" evidence="6">
    <location>
        <begin position="7"/>
        <end position="64"/>
    </location>
</feature>
<evidence type="ECO:0000256" key="5">
    <source>
        <dbReference type="ARBA" id="ARBA00023163"/>
    </source>
</evidence>
<dbReference type="AlphaFoldDB" id="A0AB39VWG5"/>
<sequence length="304" mass="34071">MSPINKPTLNELRAFICVAEHLSFRRAADLLGVTRSSLSHVIRTLETTLGARLLHRTTRSVSLTEAGKRFLKNLEPVISGLDAAFENVAGTPGHLMGRLRINGNEAGVRFLLRTIVPEFMRRYPAIELDLVAEGSLVDVVEQGFDAGIRLAEAVPKDMVAVRLEREVRFLAVASPDYLTSHGTPRVPEELAQHRCIRQRLPSGKRYRWEFSKEGQEIALDVPGMLTLDNIQLMLEAAIDGLGIAYLPDSYMREDLQHGRLTAVLEDWSPVIPGLCLYFPQNRHMPANLRVFIDLLREFRGTQGV</sequence>
<dbReference type="InterPro" id="IPR036388">
    <property type="entry name" value="WH-like_DNA-bd_sf"/>
</dbReference>
<dbReference type="InterPro" id="IPR005119">
    <property type="entry name" value="LysR_subst-bd"/>
</dbReference>
<dbReference type="SUPFAM" id="SSF46785">
    <property type="entry name" value="Winged helix' DNA-binding domain"/>
    <property type="match status" value="1"/>
</dbReference>
<name>A0AB39VWG5_9GAMM</name>
<dbReference type="GO" id="GO:0006351">
    <property type="term" value="P:DNA-templated transcription"/>
    <property type="evidence" value="ECO:0007669"/>
    <property type="project" value="TreeGrafter"/>
</dbReference>
<dbReference type="PANTHER" id="PTHR30537">
    <property type="entry name" value="HTH-TYPE TRANSCRIPTIONAL REGULATOR"/>
    <property type="match status" value="1"/>
</dbReference>
<protein>
    <submittedName>
        <fullName evidence="7">LysR family transcriptional regulator</fullName>
    </submittedName>
</protein>
<dbReference type="FunFam" id="1.10.10.10:FF:000001">
    <property type="entry name" value="LysR family transcriptional regulator"/>
    <property type="match status" value="1"/>
</dbReference>
<organism evidence="7">
    <name type="scientific">Rouxiella sp. WC2420</name>
    <dbReference type="NCBI Taxonomy" id="3234145"/>
    <lineage>
        <taxon>Bacteria</taxon>
        <taxon>Pseudomonadati</taxon>
        <taxon>Pseudomonadota</taxon>
        <taxon>Gammaproteobacteria</taxon>
        <taxon>Enterobacterales</taxon>
        <taxon>Yersiniaceae</taxon>
        <taxon>Rouxiella</taxon>
    </lineage>
</organism>
<dbReference type="Gene3D" id="3.40.190.290">
    <property type="match status" value="1"/>
</dbReference>
<evidence type="ECO:0000313" key="7">
    <source>
        <dbReference type="EMBL" id="XDU74294.1"/>
    </source>
</evidence>
<dbReference type="PROSITE" id="PS50931">
    <property type="entry name" value="HTH_LYSR"/>
    <property type="match status" value="1"/>
</dbReference>
<dbReference type="InterPro" id="IPR058163">
    <property type="entry name" value="LysR-type_TF_proteobact-type"/>
</dbReference>
<dbReference type="EMBL" id="CP165628">
    <property type="protein sequence ID" value="XDU74294.1"/>
    <property type="molecule type" value="Genomic_DNA"/>
</dbReference>
<dbReference type="GO" id="GO:0043565">
    <property type="term" value="F:sequence-specific DNA binding"/>
    <property type="evidence" value="ECO:0007669"/>
    <property type="project" value="TreeGrafter"/>
</dbReference>
<accession>A0AB39VWG5</accession>
<dbReference type="Pfam" id="PF03466">
    <property type="entry name" value="LysR_substrate"/>
    <property type="match status" value="1"/>
</dbReference>
<keyword evidence="3" id="KW-0805">Transcription regulation</keyword>
<dbReference type="RefSeq" id="WP_369790484.1">
    <property type="nucleotide sequence ID" value="NZ_CP165628.1"/>
</dbReference>
<reference evidence="7" key="1">
    <citation type="submission" date="2024-07" db="EMBL/GenBank/DDBJ databases">
        <authorList>
            <person name="Biller S.J."/>
        </authorList>
    </citation>
    <scope>NUCLEOTIDE SEQUENCE</scope>
    <source>
        <strain evidence="7">WC2420</strain>
    </source>
</reference>
<dbReference type="InterPro" id="IPR036390">
    <property type="entry name" value="WH_DNA-bd_sf"/>
</dbReference>
<evidence type="ECO:0000256" key="2">
    <source>
        <dbReference type="ARBA" id="ARBA00022491"/>
    </source>
</evidence>
<dbReference type="InterPro" id="IPR000847">
    <property type="entry name" value="LysR_HTH_N"/>
</dbReference>
<dbReference type="Pfam" id="PF00126">
    <property type="entry name" value="HTH_1"/>
    <property type="match status" value="1"/>
</dbReference>
<dbReference type="PANTHER" id="PTHR30537:SF1">
    <property type="entry name" value="HTH-TYPE TRANSCRIPTIONAL REGULATOR PGRR"/>
    <property type="match status" value="1"/>
</dbReference>
<dbReference type="Gene3D" id="1.10.10.10">
    <property type="entry name" value="Winged helix-like DNA-binding domain superfamily/Winged helix DNA-binding domain"/>
    <property type="match status" value="1"/>
</dbReference>